<dbReference type="RefSeq" id="WP_121985389.1">
    <property type="nucleotide sequence ID" value="NZ_CP099968.1"/>
</dbReference>
<dbReference type="InterPro" id="IPR009057">
    <property type="entry name" value="Homeodomain-like_sf"/>
</dbReference>
<feature type="domain" description="HTH araC/xylS-type" evidence="4">
    <location>
        <begin position="175"/>
        <end position="272"/>
    </location>
</feature>
<dbReference type="Gene3D" id="1.10.10.60">
    <property type="entry name" value="Homeodomain-like"/>
    <property type="match status" value="1"/>
</dbReference>
<reference evidence="5" key="1">
    <citation type="submission" date="2022-06" db="EMBL/GenBank/DDBJ databases">
        <title>Complete Genome Sequence of Deoxynivalenol-bioadsorption Ochrobactrum pseudintermedium ASAG-D25.</title>
        <authorList>
            <person name="Wang N."/>
        </authorList>
    </citation>
    <scope>NUCLEOTIDE SEQUENCE</scope>
    <source>
        <strain evidence="5">ASAG-D25</strain>
    </source>
</reference>
<evidence type="ECO:0000313" key="5">
    <source>
        <dbReference type="EMBL" id="UWL62236.1"/>
    </source>
</evidence>
<evidence type="ECO:0000256" key="2">
    <source>
        <dbReference type="ARBA" id="ARBA00023125"/>
    </source>
</evidence>
<dbReference type="PANTHER" id="PTHR46796">
    <property type="entry name" value="HTH-TYPE TRANSCRIPTIONAL ACTIVATOR RHAS-RELATED"/>
    <property type="match status" value="1"/>
</dbReference>
<dbReference type="PROSITE" id="PS01124">
    <property type="entry name" value="HTH_ARAC_FAMILY_2"/>
    <property type="match status" value="1"/>
</dbReference>
<organism evidence="5 6">
    <name type="scientific">Brucella pseudintermedia</name>
    <dbReference type="NCBI Taxonomy" id="370111"/>
    <lineage>
        <taxon>Bacteria</taxon>
        <taxon>Pseudomonadati</taxon>
        <taxon>Pseudomonadota</taxon>
        <taxon>Alphaproteobacteria</taxon>
        <taxon>Hyphomicrobiales</taxon>
        <taxon>Brucellaceae</taxon>
        <taxon>Brucella/Ochrobactrum group</taxon>
        <taxon>Brucella</taxon>
    </lineage>
</organism>
<dbReference type="Proteomes" id="UP001058739">
    <property type="component" value="Chromosome 02"/>
</dbReference>
<dbReference type="SMART" id="SM00342">
    <property type="entry name" value="HTH_ARAC"/>
    <property type="match status" value="1"/>
</dbReference>
<dbReference type="InterPro" id="IPR050204">
    <property type="entry name" value="AraC_XylS_family_regulators"/>
</dbReference>
<keyword evidence="2" id="KW-0238">DNA-binding</keyword>
<keyword evidence="1" id="KW-0805">Transcription regulation</keyword>
<dbReference type="SUPFAM" id="SSF46689">
    <property type="entry name" value="Homeodomain-like"/>
    <property type="match status" value="2"/>
</dbReference>
<evidence type="ECO:0000313" key="6">
    <source>
        <dbReference type="Proteomes" id="UP001058739"/>
    </source>
</evidence>
<protein>
    <submittedName>
        <fullName evidence="5">AraC family transcriptional regulator</fullName>
    </submittedName>
</protein>
<name>A0ABY5UH88_9HYPH</name>
<accession>A0ABY5UH88</accession>
<evidence type="ECO:0000259" key="4">
    <source>
        <dbReference type="PROSITE" id="PS01124"/>
    </source>
</evidence>
<gene>
    <name evidence="5" type="ORF">NIK97_20515</name>
</gene>
<sequence length="272" mass="30844">MGAHKPRMSGTKWGLTCATTQIGRINYRATGTTFLVLREQVRNLRWCFSAQDGEISNCPTGTVFIIPASAKLSIVWPEPTEVLIGQPDRLFLRDAFFPNICNRDIEIFGNSEKFLCKECLPISNMIWDEIRLRGEQDEPYLRALGLVLMHIIARNAPGNRIPMDSKVGLGKLACHRIETYLTQNFHRPLSVPDMAELLGISAGHFSTSFRNSFGQTPHQYLMGLRLDEAERLLRKTSISIRDIARHLSFSSQSHLTTALRKHRQLTPGELRK</sequence>
<evidence type="ECO:0000256" key="1">
    <source>
        <dbReference type="ARBA" id="ARBA00023015"/>
    </source>
</evidence>
<dbReference type="PANTHER" id="PTHR46796:SF10">
    <property type="entry name" value="TRANSCRIPTIONAL ACTIVATOR FEAR"/>
    <property type="match status" value="1"/>
</dbReference>
<dbReference type="InterPro" id="IPR018060">
    <property type="entry name" value="HTH_AraC"/>
</dbReference>
<proteinExistence type="predicted"/>
<keyword evidence="6" id="KW-1185">Reference proteome</keyword>
<dbReference type="EMBL" id="CP099968">
    <property type="protein sequence ID" value="UWL62236.1"/>
    <property type="molecule type" value="Genomic_DNA"/>
</dbReference>
<dbReference type="Pfam" id="PF12833">
    <property type="entry name" value="HTH_18"/>
    <property type="match status" value="1"/>
</dbReference>
<keyword evidence="3" id="KW-0804">Transcription</keyword>
<evidence type="ECO:0000256" key="3">
    <source>
        <dbReference type="ARBA" id="ARBA00023163"/>
    </source>
</evidence>